<evidence type="ECO:0000259" key="7">
    <source>
        <dbReference type="Pfam" id="PF00462"/>
    </source>
</evidence>
<dbReference type="CDD" id="cd01049">
    <property type="entry name" value="RNRR2"/>
    <property type="match status" value="1"/>
</dbReference>
<protein>
    <recommendedName>
        <fullName evidence="3">ribonucleoside-diphosphate reductase</fullName>
        <ecNumber evidence="3">1.17.4.1</ecNumber>
    </recommendedName>
</protein>
<accession>A0A9E7SRR4</accession>
<evidence type="ECO:0000256" key="1">
    <source>
        <dbReference type="ARBA" id="ARBA00001962"/>
    </source>
</evidence>
<dbReference type="PROSITE" id="PS51354">
    <property type="entry name" value="GLUTAREDOXIN_2"/>
    <property type="match status" value="1"/>
</dbReference>
<comment type="similarity">
    <text evidence="2">Belongs to the ribonucleoside diphosphate reductase small chain family.</text>
</comment>
<evidence type="ECO:0000256" key="4">
    <source>
        <dbReference type="ARBA" id="ARBA00022723"/>
    </source>
</evidence>
<dbReference type="InterPro" id="IPR033909">
    <property type="entry name" value="RNR_small"/>
</dbReference>
<dbReference type="Gene3D" id="3.40.30.10">
    <property type="entry name" value="Glutaredoxin"/>
    <property type="match status" value="1"/>
</dbReference>
<dbReference type="NCBIfam" id="NF007186">
    <property type="entry name" value="PRK09614.1-5"/>
    <property type="match status" value="1"/>
</dbReference>
<organism evidence="8 9">
    <name type="scientific">Brevundimonas phage vB_BgoS-Bajun</name>
    <dbReference type="NCBI Taxonomy" id="2948594"/>
    <lineage>
        <taxon>Viruses</taxon>
        <taxon>Duplodnaviria</taxon>
        <taxon>Heunggongvirae</taxon>
        <taxon>Uroviricota</taxon>
        <taxon>Caudoviricetes</taxon>
        <taxon>Dolichocephalovirinae</taxon>
    </lineage>
</organism>
<dbReference type="GO" id="GO:0046872">
    <property type="term" value="F:metal ion binding"/>
    <property type="evidence" value="ECO:0007669"/>
    <property type="project" value="UniProtKB-KW"/>
</dbReference>
<dbReference type="GO" id="GO:0009263">
    <property type="term" value="P:deoxyribonucleotide biosynthetic process"/>
    <property type="evidence" value="ECO:0007669"/>
    <property type="project" value="InterPro"/>
</dbReference>
<gene>
    <name evidence="8" type="ORF">BAJUN_02920</name>
</gene>
<dbReference type="Proteomes" id="UP001057427">
    <property type="component" value="Segment"/>
</dbReference>
<dbReference type="PANTHER" id="PTHR23409">
    <property type="entry name" value="RIBONUCLEOSIDE-DIPHOSPHATE REDUCTASE SMALL CHAIN"/>
    <property type="match status" value="1"/>
</dbReference>
<evidence type="ECO:0000256" key="6">
    <source>
        <dbReference type="ARBA" id="ARBA00023004"/>
    </source>
</evidence>
<evidence type="ECO:0000256" key="5">
    <source>
        <dbReference type="ARBA" id="ARBA00023002"/>
    </source>
</evidence>
<dbReference type="SUPFAM" id="SSF52833">
    <property type="entry name" value="Thioredoxin-like"/>
    <property type="match status" value="1"/>
</dbReference>
<keyword evidence="4" id="KW-0479">Metal-binding</keyword>
<dbReference type="EMBL" id="ON529858">
    <property type="protein sequence ID" value="UTC29898.1"/>
    <property type="molecule type" value="Genomic_DNA"/>
</dbReference>
<dbReference type="InterPro" id="IPR009078">
    <property type="entry name" value="Ferritin-like_SF"/>
</dbReference>
<dbReference type="InterPro" id="IPR012348">
    <property type="entry name" value="RNR-like"/>
</dbReference>
<dbReference type="EC" id="1.17.4.1" evidence="3"/>
<dbReference type="InterPro" id="IPR036249">
    <property type="entry name" value="Thioredoxin-like_sf"/>
</dbReference>
<keyword evidence="5" id="KW-0560">Oxidoreductase</keyword>
<dbReference type="PANTHER" id="PTHR23409:SF18">
    <property type="entry name" value="RIBONUCLEOSIDE-DIPHOSPHATE REDUCTASE SUBUNIT M2"/>
    <property type="match status" value="1"/>
</dbReference>
<dbReference type="GO" id="GO:0004748">
    <property type="term" value="F:ribonucleoside-diphosphate reductase activity, thioredoxin disulfide as acceptor"/>
    <property type="evidence" value="ECO:0007669"/>
    <property type="project" value="UniProtKB-EC"/>
</dbReference>
<dbReference type="InterPro" id="IPR002109">
    <property type="entry name" value="Glutaredoxin"/>
</dbReference>
<reference evidence="8" key="1">
    <citation type="submission" date="2022-05" db="EMBL/GenBank/DDBJ databases">
        <authorList>
            <person name="Friedrich I."/>
            <person name="Poehlein A."/>
            <person name="Schneider D."/>
            <person name="Hertel R."/>
            <person name="Daniel R."/>
        </authorList>
    </citation>
    <scope>NUCLEOTIDE SEQUENCE</scope>
</reference>
<feature type="domain" description="Glutaredoxin" evidence="7">
    <location>
        <begin position="356"/>
        <end position="407"/>
    </location>
</feature>
<keyword evidence="9" id="KW-1185">Reference proteome</keyword>
<dbReference type="Pfam" id="PF00268">
    <property type="entry name" value="Ribonuc_red_sm"/>
    <property type="match status" value="1"/>
</dbReference>
<keyword evidence="6" id="KW-0408">Iron</keyword>
<dbReference type="SUPFAM" id="SSF47240">
    <property type="entry name" value="Ferritin-like"/>
    <property type="match status" value="1"/>
</dbReference>
<dbReference type="InterPro" id="IPR000358">
    <property type="entry name" value="RNR_small_fam"/>
</dbReference>
<name>A0A9E7SRR4_9CAUD</name>
<dbReference type="Pfam" id="PF00462">
    <property type="entry name" value="Glutaredoxin"/>
    <property type="match status" value="1"/>
</dbReference>
<proteinExistence type="inferred from homology"/>
<evidence type="ECO:0000313" key="8">
    <source>
        <dbReference type="EMBL" id="UTC29898.1"/>
    </source>
</evidence>
<evidence type="ECO:0000256" key="2">
    <source>
        <dbReference type="ARBA" id="ARBA00009303"/>
    </source>
</evidence>
<evidence type="ECO:0000313" key="9">
    <source>
        <dbReference type="Proteomes" id="UP001057427"/>
    </source>
</evidence>
<dbReference type="Gene3D" id="1.10.620.20">
    <property type="entry name" value="Ribonucleotide Reductase, subunit A"/>
    <property type="match status" value="1"/>
</dbReference>
<evidence type="ECO:0000256" key="3">
    <source>
        <dbReference type="ARBA" id="ARBA00012274"/>
    </source>
</evidence>
<comment type="cofactor">
    <cofactor evidence="1">
        <name>Fe cation</name>
        <dbReference type="ChEBI" id="CHEBI:24875"/>
    </cofactor>
</comment>
<sequence>MILESRDFYKPFSYPWAFEAYEVMQAMHWLPHESPMADDLLDWNTKLTVAQREFLTQLFRFFTQADVDVAAAYIEKYLPRFKHPELRMMLSSFATAEANHIHAYSTLIDTLGIPESEYQAFQAYEAMREKHEYMAERETGKSIADLVVDIAVFSAFGEGMQLFSSFALLMNFQRQGLMKGMTTIVEWSIRDESHHVASMIKLMHAVVKEHPRTWNDETKKRIYQACRDMVTLEDAFIDQAYTFAEVDASGEKTMMGVTIGQAKEYIRYIADRRLIQLGLKPNYGQKENPFPWLDWIMNAPTHTNFFEGRSTEYGKGGVKGWDKAFAFMDHDRSKALLIEKLTRTTTEKSVATTYRILTMPDCPHCVRAKALASDKGLRHEVIQIDDRLKREEIKKAYDGWKTFPMVFEIDSVSGDVIRFVGGADAFTQEVNGAA</sequence>